<evidence type="ECO:0000313" key="1">
    <source>
        <dbReference type="EMBL" id="KAJ5135196.1"/>
    </source>
</evidence>
<keyword evidence="2" id="KW-1185">Reference proteome</keyword>
<reference evidence="1" key="2">
    <citation type="journal article" date="2023" name="IMA Fungus">
        <title>Comparative genomic study of the Penicillium genus elucidates a diverse pangenome and 15 lateral gene transfer events.</title>
        <authorList>
            <person name="Petersen C."/>
            <person name="Sorensen T."/>
            <person name="Nielsen M.R."/>
            <person name="Sondergaard T.E."/>
            <person name="Sorensen J.L."/>
            <person name="Fitzpatrick D.A."/>
            <person name="Frisvad J.C."/>
            <person name="Nielsen K.L."/>
        </authorList>
    </citation>
    <scope>NUCLEOTIDE SEQUENCE</scope>
    <source>
        <strain evidence="1">IBT 22155</strain>
    </source>
</reference>
<dbReference type="Proteomes" id="UP001149079">
    <property type="component" value="Unassembled WGS sequence"/>
</dbReference>
<dbReference type="OrthoDB" id="4340724at2759"/>
<organism evidence="1 2">
    <name type="scientific">Penicillium bovifimosum</name>
    <dbReference type="NCBI Taxonomy" id="126998"/>
    <lineage>
        <taxon>Eukaryota</taxon>
        <taxon>Fungi</taxon>
        <taxon>Dikarya</taxon>
        <taxon>Ascomycota</taxon>
        <taxon>Pezizomycotina</taxon>
        <taxon>Eurotiomycetes</taxon>
        <taxon>Eurotiomycetidae</taxon>
        <taxon>Eurotiales</taxon>
        <taxon>Aspergillaceae</taxon>
        <taxon>Penicillium</taxon>
    </lineage>
</organism>
<dbReference type="RefSeq" id="XP_056522168.1">
    <property type="nucleotide sequence ID" value="XM_056665218.1"/>
</dbReference>
<accession>A0A9W9L3I7</accession>
<sequence>MAEEARWSPPLDLNLLWLTDCLIQVRDQYDTETSLFWLRQYLNEPWAPRAPGIAYSRIDHDRLNYNWFEEDLIEHFGYDRRFDEIAWEPTRHMSAPNAHRDTFSRPLTDNYSVVHDFRSWVDALLIMGDASSNSFSIASGCPVNMIVYFTIVHHEHDSDYVESSGSDSDSNAEDDG</sequence>
<evidence type="ECO:0000313" key="2">
    <source>
        <dbReference type="Proteomes" id="UP001149079"/>
    </source>
</evidence>
<dbReference type="GeneID" id="81404388"/>
<gene>
    <name evidence="1" type="ORF">N7515_004474</name>
</gene>
<dbReference type="EMBL" id="JAPQKL010000004">
    <property type="protein sequence ID" value="KAJ5135196.1"/>
    <property type="molecule type" value="Genomic_DNA"/>
</dbReference>
<reference evidence="1" key="1">
    <citation type="submission" date="2022-11" db="EMBL/GenBank/DDBJ databases">
        <authorList>
            <person name="Petersen C."/>
        </authorList>
    </citation>
    <scope>NUCLEOTIDE SEQUENCE</scope>
    <source>
        <strain evidence="1">IBT 22155</strain>
    </source>
</reference>
<name>A0A9W9L3I7_9EURO</name>
<protein>
    <submittedName>
        <fullName evidence="1">Uncharacterized protein</fullName>
    </submittedName>
</protein>
<comment type="caution">
    <text evidence="1">The sequence shown here is derived from an EMBL/GenBank/DDBJ whole genome shotgun (WGS) entry which is preliminary data.</text>
</comment>
<dbReference type="AlphaFoldDB" id="A0A9W9L3I7"/>
<proteinExistence type="predicted"/>